<evidence type="ECO:0000313" key="8">
    <source>
        <dbReference type="Proteomes" id="UP000030147"/>
    </source>
</evidence>
<dbReference type="PANTHER" id="PTHR44307:SF2">
    <property type="entry name" value="PHOSPHOETHANOLAMINE METHYLTRANSFERASE ISOFORM X1"/>
    <property type="match status" value="1"/>
</dbReference>
<dbReference type="Gene3D" id="3.40.50.150">
    <property type="entry name" value="Vaccinia Virus protein VP39"/>
    <property type="match status" value="1"/>
</dbReference>
<proteinExistence type="predicted"/>
<sequence length="234" mass="26407">MSNDYLDILAKFGIGGAHPGGFPLTKQLLEKENLQENMTVLDLGCGTGQTAEYISTTFGCDVTAIDNQLLMVQKATNRIEKTSLPVHVVLGDAQELEFKDHSFDMILAESVVAFTDVSKTLTEMKRVVKPKGCCLLIEMIAYQDLEEEIRSTIAEFYGVQHVLTEDQWLEKLHESGFTNVQVIPTMTTLHKTEITDINVSDDIKLEDYDLWDKHAHLTEKHALHIGYRVFRCCI</sequence>
<feature type="domain" description="Methyltransferase" evidence="6">
    <location>
        <begin position="40"/>
        <end position="132"/>
    </location>
</feature>
<dbReference type="Proteomes" id="UP000030147">
    <property type="component" value="Unassembled WGS sequence"/>
</dbReference>
<keyword evidence="3" id="KW-0808">Transferase</keyword>
<keyword evidence="2" id="KW-0489">Methyltransferase</keyword>
<dbReference type="SUPFAM" id="SSF53335">
    <property type="entry name" value="S-adenosyl-L-methionine-dependent methyltransferases"/>
    <property type="match status" value="1"/>
</dbReference>
<organism evidence="7 8">
    <name type="scientific">Pontibacillus yanchengensis Y32</name>
    <dbReference type="NCBI Taxonomy" id="1385514"/>
    <lineage>
        <taxon>Bacteria</taxon>
        <taxon>Bacillati</taxon>
        <taxon>Bacillota</taxon>
        <taxon>Bacilli</taxon>
        <taxon>Bacillales</taxon>
        <taxon>Bacillaceae</taxon>
        <taxon>Pontibacillus</taxon>
    </lineage>
</organism>
<dbReference type="OrthoDB" id="43862at2"/>
<dbReference type="InterPro" id="IPR029063">
    <property type="entry name" value="SAM-dependent_MTases_sf"/>
</dbReference>
<dbReference type="EMBL" id="AVBF01000045">
    <property type="protein sequence ID" value="KGP71858.1"/>
    <property type="molecule type" value="Genomic_DNA"/>
</dbReference>
<reference evidence="7 8" key="1">
    <citation type="journal article" date="2015" name="Stand. Genomic Sci.">
        <title>High quality draft genome sequence of the moderately halophilic bacterium Pontibacillus yanchengensis Y32(T) and comparison among Pontibacillus genomes.</title>
        <authorList>
            <person name="Huang J."/>
            <person name="Qiao Z.X."/>
            <person name="Tang J.W."/>
            <person name="Wang G."/>
        </authorList>
    </citation>
    <scope>NUCLEOTIDE SEQUENCE [LARGE SCALE GENOMIC DNA]</scope>
    <source>
        <strain evidence="7 8">Y32</strain>
    </source>
</reference>
<accession>A0A0A2TBU7</accession>
<dbReference type="GO" id="GO:0000234">
    <property type="term" value="F:phosphoethanolamine N-methyltransferase activity"/>
    <property type="evidence" value="ECO:0007669"/>
    <property type="project" value="UniProtKB-EC"/>
</dbReference>
<dbReference type="GO" id="GO:0032259">
    <property type="term" value="P:methylation"/>
    <property type="evidence" value="ECO:0007669"/>
    <property type="project" value="UniProtKB-KW"/>
</dbReference>
<name>A0A0A2TBU7_9BACI</name>
<evidence type="ECO:0000256" key="1">
    <source>
        <dbReference type="ARBA" id="ARBA00005189"/>
    </source>
</evidence>
<protein>
    <recommendedName>
        <fullName evidence="6">Methyltransferase domain-containing protein</fullName>
    </recommendedName>
</protein>
<dbReference type="CDD" id="cd02440">
    <property type="entry name" value="AdoMet_MTases"/>
    <property type="match status" value="1"/>
</dbReference>
<dbReference type="AlphaFoldDB" id="A0A0A2TBU7"/>
<dbReference type="eggNOG" id="COG2226">
    <property type="taxonomic scope" value="Bacteria"/>
</dbReference>
<evidence type="ECO:0000256" key="2">
    <source>
        <dbReference type="ARBA" id="ARBA00022603"/>
    </source>
</evidence>
<comment type="caution">
    <text evidence="7">The sequence shown here is derived from an EMBL/GenBank/DDBJ whole genome shotgun (WGS) entry which is preliminary data.</text>
</comment>
<evidence type="ECO:0000256" key="3">
    <source>
        <dbReference type="ARBA" id="ARBA00022679"/>
    </source>
</evidence>
<evidence type="ECO:0000313" key="7">
    <source>
        <dbReference type="EMBL" id="KGP71858.1"/>
    </source>
</evidence>
<dbReference type="Pfam" id="PF13649">
    <property type="entry name" value="Methyltransf_25"/>
    <property type="match status" value="1"/>
</dbReference>
<evidence type="ECO:0000256" key="4">
    <source>
        <dbReference type="ARBA" id="ARBA00025707"/>
    </source>
</evidence>
<dbReference type="RefSeq" id="WP_036821689.1">
    <property type="nucleotide sequence ID" value="NZ_AVBF01000045.1"/>
</dbReference>
<dbReference type="STRING" id="1385514.N782_16000"/>
<dbReference type="PANTHER" id="PTHR44307">
    <property type="entry name" value="PHOSPHOETHANOLAMINE METHYLTRANSFERASE"/>
    <property type="match status" value="1"/>
</dbReference>
<comment type="pathway">
    <text evidence="4">Phospholipid metabolism.</text>
</comment>
<keyword evidence="8" id="KW-1185">Reference proteome</keyword>
<comment type="pathway">
    <text evidence="1">Lipid metabolism.</text>
</comment>
<evidence type="ECO:0000256" key="5">
    <source>
        <dbReference type="ARBA" id="ARBA00047622"/>
    </source>
</evidence>
<dbReference type="InterPro" id="IPR041698">
    <property type="entry name" value="Methyltransf_25"/>
</dbReference>
<gene>
    <name evidence="7" type="ORF">N782_16000</name>
</gene>
<evidence type="ECO:0000259" key="6">
    <source>
        <dbReference type="Pfam" id="PF13649"/>
    </source>
</evidence>
<comment type="catalytic activity">
    <reaction evidence="5">
        <text>phosphoethanolamine + S-adenosyl-L-methionine = N-methylethanolamine phosphate + S-adenosyl-L-homocysteine + H(+)</text>
        <dbReference type="Rhea" id="RHEA:20365"/>
        <dbReference type="ChEBI" id="CHEBI:15378"/>
        <dbReference type="ChEBI" id="CHEBI:57781"/>
        <dbReference type="ChEBI" id="CHEBI:57856"/>
        <dbReference type="ChEBI" id="CHEBI:58190"/>
        <dbReference type="ChEBI" id="CHEBI:59789"/>
        <dbReference type="EC" id="2.1.1.103"/>
    </reaction>
    <physiologicalReaction direction="left-to-right" evidence="5">
        <dbReference type="Rhea" id="RHEA:20366"/>
    </physiologicalReaction>
</comment>